<proteinExistence type="predicted"/>
<evidence type="ECO:0000313" key="1">
    <source>
        <dbReference type="EMBL" id="KAF8887655.1"/>
    </source>
</evidence>
<keyword evidence="2" id="KW-1185">Reference proteome</keyword>
<dbReference type="EMBL" id="JADNYJ010000089">
    <property type="protein sequence ID" value="KAF8887655.1"/>
    <property type="molecule type" value="Genomic_DNA"/>
</dbReference>
<reference evidence="1" key="1">
    <citation type="submission" date="2020-11" db="EMBL/GenBank/DDBJ databases">
        <authorList>
            <consortium name="DOE Joint Genome Institute"/>
            <person name="Ahrendt S."/>
            <person name="Riley R."/>
            <person name="Andreopoulos W."/>
            <person name="LaButti K."/>
            <person name="Pangilinan J."/>
            <person name="Ruiz-duenas F.J."/>
            <person name="Barrasa J.M."/>
            <person name="Sanchez-Garcia M."/>
            <person name="Camarero S."/>
            <person name="Miyauchi S."/>
            <person name="Serrano A."/>
            <person name="Linde D."/>
            <person name="Babiker R."/>
            <person name="Drula E."/>
            <person name="Ayuso-Fernandez I."/>
            <person name="Pacheco R."/>
            <person name="Padilla G."/>
            <person name="Ferreira P."/>
            <person name="Barriuso J."/>
            <person name="Kellner H."/>
            <person name="Castanera R."/>
            <person name="Alfaro M."/>
            <person name="Ramirez L."/>
            <person name="Pisabarro A.G."/>
            <person name="Kuo A."/>
            <person name="Tritt A."/>
            <person name="Lipzen A."/>
            <person name="He G."/>
            <person name="Yan M."/>
            <person name="Ng V."/>
            <person name="Cullen D."/>
            <person name="Martin F."/>
            <person name="Rosso M.-N."/>
            <person name="Henrissat B."/>
            <person name="Hibbett D."/>
            <person name="Martinez A.T."/>
            <person name="Grigoriev I.V."/>
        </authorList>
    </citation>
    <scope>NUCLEOTIDE SEQUENCE</scope>
    <source>
        <strain evidence="1">AH 44721</strain>
    </source>
</reference>
<dbReference type="InterPro" id="IPR009003">
    <property type="entry name" value="Peptidase_S1_PA"/>
</dbReference>
<sequence length="601" mass="66581">MDPNYFEKNIVDLTEQELHDLGLLGESVDEGIVEMVQEIRADPVNLGTITCFMMDCIKRTYQTPPPDAPTSPIAPTSPAISETGTALSWLSDNSSALTSIFWYHGLSGDPPRLLWRSDLESNPFPVPEPGMRFFEVPTKTAHGVFNTPLNDVWHTVAPQILASMKANGLRYSALQTVRFSALVDEEETFGPVVVWIAVPLNTKASAVHDATPDILSILSEAQITDVVVEWYEGSVERLVGPPLMIVEEDTSPKFGLNHAFNTGLGIPVARPDDDAQGTITFLFREVKTSNGDPSDRMLALTNKHVTSRDTTTPYEYDGTNPQYMLIEAAVNTGIRDAIKLSREVKQLTLKLGGQTSTALERKQTSLDYLKRDNAILQSLFAEVSAQWKDPEARRFGHVDWAPEISVRGVDDRNYTRDIATIEVDAAKLANFERNIVDLGKQYTASQLEDRFWPIATVRKGKNIPADLQLPIHSVVARKLVITPDTEDKNGEPLYIVGKYGNTTDLTLGRYSGMEAYTCTEFGLESREAVIYNYSKTSGDFSKRGDSGSLIFTGDGKALAILHSGMPRGMHNHVTYGTPIWWVVEQILKKYPSAEFCGITID</sequence>
<organism evidence="1 2">
    <name type="scientific">Gymnopilus junonius</name>
    <name type="common">Spectacular rustgill mushroom</name>
    <name type="synonym">Gymnopilus spectabilis subsp. junonius</name>
    <dbReference type="NCBI Taxonomy" id="109634"/>
    <lineage>
        <taxon>Eukaryota</taxon>
        <taxon>Fungi</taxon>
        <taxon>Dikarya</taxon>
        <taxon>Basidiomycota</taxon>
        <taxon>Agaricomycotina</taxon>
        <taxon>Agaricomycetes</taxon>
        <taxon>Agaricomycetidae</taxon>
        <taxon>Agaricales</taxon>
        <taxon>Agaricineae</taxon>
        <taxon>Hymenogastraceae</taxon>
        <taxon>Gymnopilus</taxon>
    </lineage>
</organism>
<name>A0A9P5NIR1_GYMJU</name>
<dbReference type="Proteomes" id="UP000724874">
    <property type="component" value="Unassembled WGS sequence"/>
</dbReference>
<accession>A0A9P5NIR1</accession>
<dbReference type="SUPFAM" id="SSF50494">
    <property type="entry name" value="Trypsin-like serine proteases"/>
    <property type="match status" value="1"/>
</dbReference>
<evidence type="ECO:0000313" key="2">
    <source>
        <dbReference type="Proteomes" id="UP000724874"/>
    </source>
</evidence>
<protein>
    <submittedName>
        <fullName evidence="1">Uncharacterized protein</fullName>
    </submittedName>
</protein>
<dbReference type="OrthoDB" id="5424209at2759"/>
<gene>
    <name evidence="1" type="ORF">CPB84DRAFT_1749705</name>
</gene>
<dbReference type="AlphaFoldDB" id="A0A9P5NIR1"/>
<comment type="caution">
    <text evidence="1">The sequence shown here is derived from an EMBL/GenBank/DDBJ whole genome shotgun (WGS) entry which is preliminary data.</text>
</comment>